<dbReference type="SUPFAM" id="SSF53254">
    <property type="entry name" value="Phosphoglycerate mutase-like"/>
    <property type="match status" value="1"/>
</dbReference>
<dbReference type="CDD" id="cd07067">
    <property type="entry name" value="HP_PGM_like"/>
    <property type="match status" value="1"/>
</dbReference>
<proteinExistence type="predicted"/>
<dbReference type="RefSeq" id="WP_176809604.1">
    <property type="nucleotide sequence ID" value="NZ_CP055306.1"/>
</dbReference>
<dbReference type="InterPro" id="IPR013078">
    <property type="entry name" value="His_Pase_superF_clade-1"/>
</dbReference>
<organism evidence="1 2">
    <name type="scientific">Mannheimia pernigra</name>
    <dbReference type="NCBI Taxonomy" id="111844"/>
    <lineage>
        <taxon>Bacteria</taxon>
        <taxon>Pseudomonadati</taxon>
        <taxon>Pseudomonadota</taxon>
        <taxon>Gammaproteobacteria</taxon>
        <taxon>Pasteurellales</taxon>
        <taxon>Pasteurellaceae</taxon>
        <taxon>Mannheimia</taxon>
    </lineage>
</organism>
<dbReference type="AlphaFoldDB" id="A0A7D5DZ64"/>
<evidence type="ECO:0000313" key="1">
    <source>
        <dbReference type="EMBL" id="QLB40084.1"/>
    </source>
</evidence>
<reference evidence="1 2" key="1">
    <citation type="submission" date="2020-06" db="EMBL/GenBank/DDBJ databases">
        <title>Mannheimia pernigra sp. nov. isolated from bovine respiratory tract.</title>
        <authorList>
            <person name="Kuhnert P."/>
            <person name="Akarsu-Egger H."/>
        </authorList>
    </citation>
    <scope>NUCLEOTIDE SEQUENCE [LARGE SCALE GENOMIC DNA]</scope>
    <source>
        <strain evidence="1 2">BNO311</strain>
    </source>
</reference>
<sequence>MKIVLMRHATPNVNGKKCFYRQAEEGLIQYNLTDNILLNESDAFLKTKEYEEILKIEHIFVSPLKRATKTAEYIFPQKNYTVLDSLQEFNLSIFKIPFIKLTLKNWLVLSRVLWLLGINKTTYNLSEEIKRVKSTFREILKDNSIIVAHGFVLREIRKSLKKHKFQRTFFYKQGCFQVEIFYLEPISAKLT</sequence>
<evidence type="ECO:0000313" key="2">
    <source>
        <dbReference type="Proteomes" id="UP000509660"/>
    </source>
</evidence>
<accession>A0A7D5DZ64</accession>
<gene>
    <name evidence="1" type="ORF">HV559_03910</name>
</gene>
<dbReference type="Gene3D" id="3.40.50.1240">
    <property type="entry name" value="Phosphoglycerate mutase-like"/>
    <property type="match status" value="1"/>
</dbReference>
<dbReference type="Pfam" id="PF00300">
    <property type="entry name" value="His_Phos_1"/>
    <property type="match status" value="1"/>
</dbReference>
<dbReference type="Proteomes" id="UP000509660">
    <property type="component" value="Chromosome"/>
</dbReference>
<dbReference type="EMBL" id="CP055306">
    <property type="protein sequence ID" value="QLB40084.1"/>
    <property type="molecule type" value="Genomic_DNA"/>
</dbReference>
<name>A0A7D5DZ64_9PAST</name>
<protein>
    <submittedName>
        <fullName evidence="1">Phosphoglycerate mutase family protein</fullName>
    </submittedName>
</protein>
<dbReference type="InterPro" id="IPR029033">
    <property type="entry name" value="His_PPase_superfam"/>
</dbReference>
<keyword evidence="2" id="KW-1185">Reference proteome</keyword>